<dbReference type="CDD" id="cd13603">
    <property type="entry name" value="PBP2_TRAP_Siap_TeaA_like"/>
    <property type="match status" value="1"/>
</dbReference>
<protein>
    <submittedName>
        <fullName evidence="3">TRAP transporter substrate-binding protein</fullName>
    </submittedName>
</protein>
<dbReference type="EMBL" id="JAWLIP010000006">
    <property type="protein sequence ID" value="MDV6227268.1"/>
    <property type="molecule type" value="Genomic_DNA"/>
</dbReference>
<accession>A0ABU4ALZ2</accession>
<dbReference type="PANTHER" id="PTHR33376:SF4">
    <property type="entry name" value="SIALIC ACID-BINDING PERIPLASMIC PROTEIN SIAP"/>
    <property type="match status" value="1"/>
</dbReference>
<organism evidence="3 4">
    <name type="scientific">Nitratireductor aquimarinus</name>
    <dbReference type="NCBI Taxonomy" id="889300"/>
    <lineage>
        <taxon>Bacteria</taxon>
        <taxon>Pseudomonadati</taxon>
        <taxon>Pseudomonadota</taxon>
        <taxon>Alphaproteobacteria</taxon>
        <taxon>Hyphomicrobiales</taxon>
        <taxon>Phyllobacteriaceae</taxon>
        <taxon>Nitratireductor</taxon>
    </lineage>
</organism>
<dbReference type="RefSeq" id="WP_317561578.1">
    <property type="nucleotide sequence ID" value="NZ_JAWLIP010000006.1"/>
</dbReference>
<evidence type="ECO:0000313" key="4">
    <source>
        <dbReference type="Proteomes" id="UP001185659"/>
    </source>
</evidence>
<dbReference type="Pfam" id="PF03480">
    <property type="entry name" value="DctP"/>
    <property type="match status" value="1"/>
</dbReference>
<comment type="caution">
    <text evidence="3">The sequence shown here is derived from an EMBL/GenBank/DDBJ whole genome shotgun (WGS) entry which is preliminary data.</text>
</comment>
<evidence type="ECO:0000256" key="2">
    <source>
        <dbReference type="SAM" id="SignalP"/>
    </source>
</evidence>
<proteinExistence type="predicted"/>
<evidence type="ECO:0000256" key="1">
    <source>
        <dbReference type="ARBA" id="ARBA00022729"/>
    </source>
</evidence>
<dbReference type="Proteomes" id="UP001185659">
    <property type="component" value="Unassembled WGS sequence"/>
</dbReference>
<feature type="chain" id="PRO_5046196664" evidence="2">
    <location>
        <begin position="35"/>
        <end position="352"/>
    </location>
</feature>
<dbReference type="Gene3D" id="3.40.190.170">
    <property type="entry name" value="Bacterial extracellular solute-binding protein, family 7"/>
    <property type="match status" value="1"/>
</dbReference>
<keyword evidence="1 2" id="KW-0732">Signal</keyword>
<gene>
    <name evidence="3" type="ORF">R2G56_13300</name>
</gene>
<dbReference type="PANTHER" id="PTHR33376">
    <property type="match status" value="1"/>
</dbReference>
<evidence type="ECO:0000313" key="3">
    <source>
        <dbReference type="EMBL" id="MDV6227268.1"/>
    </source>
</evidence>
<feature type="signal peptide" evidence="2">
    <location>
        <begin position="1"/>
        <end position="34"/>
    </location>
</feature>
<dbReference type="InterPro" id="IPR018389">
    <property type="entry name" value="DctP_fam"/>
</dbReference>
<sequence length="352" mass="38308">MTFATKIRSSVPARMLAKGAQAFLLSTAFTVAAAAQSVSLQIGTIESPTGANSQGWQAFAQYVEAASGGDIAVELFHSGQLGDTEKLLEGAKLGINKMVQGDETLTGAYEPMLAWFTPYLFPDEFVMKAFFESETFGELNEMMAEDMGVRVLAASPYGFYNFINKTRPIDKLEDLDGLKLRTLPSSQLTIKAWEALGAAATPVSWGEIYTSISTGVIDGLGHTLGIMVDQKYYEVAKNVTLDNSIGVVNFYLVNENFWQSLSDEQRKVLKRGAEIGAAAEFGIASYRNRVDALEVLAENGVDVRPISEEERARLRDAAQAAVVPWMKETIGAEIVDKVFAEVDSIEKRLGGN</sequence>
<dbReference type="NCBIfam" id="NF037995">
    <property type="entry name" value="TRAP_S1"/>
    <property type="match status" value="1"/>
</dbReference>
<dbReference type="InterPro" id="IPR038404">
    <property type="entry name" value="TRAP_DctP_sf"/>
</dbReference>
<name>A0ABU4ALZ2_9HYPH</name>
<reference evidence="3 4" key="1">
    <citation type="submission" date="2023-10" db="EMBL/GenBank/DDBJ databases">
        <authorList>
            <person name="Venkata Ramana C."/>
            <person name="Sasikala C."/>
            <person name="Dhurka M."/>
        </authorList>
    </citation>
    <scope>NUCLEOTIDE SEQUENCE [LARGE SCALE GENOMIC DNA]</scope>
    <source>
        <strain evidence="3 4">KCTC 32151</strain>
    </source>
</reference>
<keyword evidence="4" id="KW-1185">Reference proteome</keyword>